<feature type="DNA-binding region" description="H-T-H motif" evidence="2">
    <location>
        <begin position="29"/>
        <end position="48"/>
    </location>
</feature>
<dbReference type="InterPro" id="IPR001647">
    <property type="entry name" value="HTH_TetR"/>
</dbReference>
<dbReference type="Proteomes" id="UP000726170">
    <property type="component" value="Unassembled WGS sequence"/>
</dbReference>
<gene>
    <name evidence="4" type="ORF">KQI86_07610</name>
</gene>
<evidence type="ECO:0000313" key="5">
    <source>
        <dbReference type="Proteomes" id="UP000726170"/>
    </source>
</evidence>
<proteinExistence type="predicted"/>
<dbReference type="Pfam" id="PF00440">
    <property type="entry name" value="TetR_N"/>
    <property type="match status" value="1"/>
</dbReference>
<keyword evidence="5" id="KW-1185">Reference proteome</keyword>
<dbReference type="EMBL" id="JAHLQF010000002">
    <property type="protein sequence ID" value="MBU5484193.1"/>
    <property type="molecule type" value="Genomic_DNA"/>
</dbReference>
<dbReference type="InterPro" id="IPR050624">
    <property type="entry name" value="HTH-type_Tx_Regulator"/>
</dbReference>
<evidence type="ECO:0000313" key="4">
    <source>
        <dbReference type="EMBL" id="MBU5484193.1"/>
    </source>
</evidence>
<comment type="caution">
    <text evidence="4">The sequence shown here is derived from an EMBL/GenBank/DDBJ whole genome shotgun (WGS) entry which is preliminary data.</text>
</comment>
<evidence type="ECO:0000256" key="1">
    <source>
        <dbReference type="ARBA" id="ARBA00023125"/>
    </source>
</evidence>
<dbReference type="RefSeq" id="WP_216438681.1">
    <property type="nucleotide sequence ID" value="NZ_JAHLQF010000002.1"/>
</dbReference>
<feature type="domain" description="HTH tetR-type" evidence="3">
    <location>
        <begin position="6"/>
        <end position="66"/>
    </location>
</feature>
<keyword evidence="1 2" id="KW-0238">DNA-binding</keyword>
<name>A0ABS6EG46_9CLOT</name>
<sequence length="203" mass="24087">MKEKSFERKAELLEAALDEFITKNYEDASLNNIIRNAKISKGTFYYHFQDKQALYLFLLECSVRSKWEFVNDKINEYTEEYEGKDIFEKFKIQARIGAEFAIVFPKFHRLSKMFTKEKGNKVYDIAKGILGSDTEKLLEEMIDKAIENGDFKKEFSKEFIVKTVSYLFIRFDEIFYTQEDFELEKMIENLDNYVDFMKGGLGK</sequence>
<organism evidence="4 5">
    <name type="scientific">Clostridium mobile</name>
    <dbReference type="NCBI Taxonomy" id="2841512"/>
    <lineage>
        <taxon>Bacteria</taxon>
        <taxon>Bacillati</taxon>
        <taxon>Bacillota</taxon>
        <taxon>Clostridia</taxon>
        <taxon>Eubacteriales</taxon>
        <taxon>Clostridiaceae</taxon>
        <taxon>Clostridium</taxon>
    </lineage>
</organism>
<protein>
    <submittedName>
        <fullName evidence="4">TetR/AcrR family transcriptional regulator</fullName>
    </submittedName>
</protein>
<evidence type="ECO:0000256" key="2">
    <source>
        <dbReference type="PROSITE-ProRule" id="PRU00335"/>
    </source>
</evidence>
<evidence type="ECO:0000259" key="3">
    <source>
        <dbReference type="PROSITE" id="PS50977"/>
    </source>
</evidence>
<accession>A0ABS6EG46</accession>
<dbReference type="PANTHER" id="PTHR43479">
    <property type="entry name" value="ACREF/ENVCD OPERON REPRESSOR-RELATED"/>
    <property type="match status" value="1"/>
</dbReference>
<dbReference type="PANTHER" id="PTHR43479:SF11">
    <property type="entry name" value="ACREF_ENVCD OPERON REPRESSOR-RELATED"/>
    <property type="match status" value="1"/>
</dbReference>
<reference evidence="4 5" key="1">
    <citation type="submission" date="2021-06" db="EMBL/GenBank/DDBJ databases">
        <authorList>
            <person name="Sun Q."/>
            <person name="Li D."/>
        </authorList>
    </citation>
    <scope>NUCLEOTIDE SEQUENCE [LARGE SCALE GENOMIC DNA]</scope>
    <source>
        <strain evidence="4 5">MSJ-11</strain>
    </source>
</reference>
<dbReference type="PROSITE" id="PS50977">
    <property type="entry name" value="HTH_TETR_2"/>
    <property type="match status" value="1"/>
</dbReference>